<organism evidence="1 2">
    <name type="scientific">Trypanosoma cruzi</name>
    <dbReference type="NCBI Taxonomy" id="5693"/>
    <lineage>
        <taxon>Eukaryota</taxon>
        <taxon>Discoba</taxon>
        <taxon>Euglenozoa</taxon>
        <taxon>Kinetoplastea</taxon>
        <taxon>Metakinetoplastina</taxon>
        <taxon>Trypanosomatida</taxon>
        <taxon>Trypanosomatidae</taxon>
        <taxon>Trypanosoma</taxon>
        <taxon>Schizotrypanum</taxon>
    </lineage>
</organism>
<dbReference type="Proteomes" id="UP000246121">
    <property type="component" value="Unassembled WGS sequence"/>
</dbReference>
<name>A0A2V2W2P7_TRYCR</name>
<proteinExistence type="predicted"/>
<protein>
    <submittedName>
        <fullName evidence="1">Uncharacterized protein</fullName>
    </submittedName>
</protein>
<evidence type="ECO:0000313" key="2">
    <source>
        <dbReference type="Proteomes" id="UP000246121"/>
    </source>
</evidence>
<dbReference type="AlphaFoldDB" id="A0A2V2W2P7"/>
<evidence type="ECO:0000313" key="1">
    <source>
        <dbReference type="EMBL" id="PWV01779.1"/>
    </source>
</evidence>
<gene>
    <name evidence="1" type="ORF">C4B63_3g1129</name>
</gene>
<dbReference type="VEuPathDB" id="TriTrypDB:TcBrA4_0033170"/>
<dbReference type="VEuPathDB" id="TriTrypDB:TcG_10795"/>
<sequence length="229" mass="24190">MRAVTPSPPLVYPEGGATPLAHGPCLLTTQLSFFLSCFCSFVAVCARVGAARPCLRRVRSGGCASMARAAVGTIASWRLWLLPRRTPRGPLLRAPRAAMRVWCRVHRQEGEGAPARADGDQTTGGLSAGRQVCGGSLRRTGRCWSHPREVRAASCGDGVCGVLGGAPFFCGRHLVLARVLAEGIVGGGCQQELCALAMPATSSWCQGRLPCIIRGSQEPAMLPSWDCCC</sequence>
<comment type="caution">
    <text evidence="1">The sequence shown here is derived from an EMBL/GenBank/DDBJ whole genome shotgun (WGS) entry which is preliminary data.</text>
</comment>
<dbReference type="VEuPathDB" id="TriTrypDB:TcCL_ESM09609"/>
<dbReference type="VEuPathDB" id="TriTrypDB:C4B63_3g1129"/>
<reference evidence="1 2" key="1">
    <citation type="journal article" date="2018" name="Microb. Genom.">
        <title>Expanding an expanded genome: long-read sequencing of Trypanosoma cruzi.</title>
        <authorList>
            <person name="Berna L."/>
            <person name="Rodriguez M."/>
            <person name="Chiribao M.L."/>
            <person name="Parodi-Talice A."/>
            <person name="Pita S."/>
            <person name="Rijo G."/>
            <person name="Alvarez-Valin F."/>
            <person name="Robello C."/>
        </authorList>
    </citation>
    <scope>NUCLEOTIDE SEQUENCE [LARGE SCALE GENOMIC DNA]</scope>
    <source>
        <strain evidence="1 2">Dm28c</strain>
    </source>
</reference>
<accession>A0A2V2W2P7</accession>
<dbReference type="EMBL" id="PRFA01000003">
    <property type="protein sequence ID" value="PWV01779.1"/>
    <property type="molecule type" value="Genomic_DNA"/>
</dbReference>